<keyword evidence="2" id="KW-0229">DNA integration</keyword>
<feature type="compositionally biased region" description="Basic and acidic residues" evidence="4">
    <location>
        <begin position="13"/>
        <end position="29"/>
    </location>
</feature>
<proteinExistence type="inferred from homology"/>
<dbReference type="Pfam" id="PF00589">
    <property type="entry name" value="Phage_integrase"/>
    <property type="match status" value="1"/>
</dbReference>
<evidence type="ECO:0000256" key="3">
    <source>
        <dbReference type="ARBA" id="ARBA00023172"/>
    </source>
</evidence>
<evidence type="ECO:0000256" key="4">
    <source>
        <dbReference type="SAM" id="MobiDB-lite"/>
    </source>
</evidence>
<dbReference type="SUPFAM" id="SSF56349">
    <property type="entry name" value="DNA breaking-rejoining enzymes"/>
    <property type="match status" value="1"/>
</dbReference>
<keyword evidence="7" id="KW-1185">Reference proteome</keyword>
<dbReference type="InterPro" id="IPR013762">
    <property type="entry name" value="Integrase-like_cat_sf"/>
</dbReference>
<evidence type="ECO:0000256" key="2">
    <source>
        <dbReference type="ARBA" id="ARBA00022908"/>
    </source>
</evidence>
<accession>A0A6N8G2Q6</accession>
<dbReference type="InterPro" id="IPR011010">
    <property type="entry name" value="DNA_brk_join_enz"/>
</dbReference>
<dbReference type="PANTHER" id="PTHR30629">
    <property type="entry name" value="PROPHAGE INTEGRASE"/>
    <property type="match status" value="1"/>
</dbReference>
<protein>
    <submittedName>
        <fullName evidence="6">Integrase</fullName>
    </submittedName>
</protein>
<dbReference type="InterPro" id="IPR002104">
    <property type="entry name" value="Integrase_catalytic"/>
</dbReference>
<dbReference type="PANTHER" id="PTHR30629:SF2">
    <property type="entry name" value="PROPHAGE INTEGRASE INTS-RELATED"/>
    <property type="match status" value="1"/>
</dbReference>
<gene>
    <name evidence="6" type="ORF">BWI75_25065</name>
</gene>
<evidence type="ECO:0000313" key="7">
    <source>
        <dbReference type="Proteomes" id="UP000441797"/>
    </source>
</evidence>
<dbReference type="GO" id="GO:0006310">
    <property type="term" value="P:DNA recombination"/>
    <property type="evidence" value="ECO:0007669"/>
    <property type="project" value="UniProtKB-KW"/>
</dbReference>
<organism evidence="6 7">
    <name type="scientific">Gloeocapsopsis dulcis AAB1 = 1H9</name>
    <dbReference type="NCBI Taxonomy" id="1433147"/>
    <lineage>
        <taxon>Bacteria</taxon>
        <taxon>Bacillati</taxon>
        <taxon>Cyanobacteriota</taxon>
        <taxon>Cyanophyceae</taxon>
        <taxon>Oscillatoriophycideae</taxon>
        <taxon>Chroococcales</taxon>
        <taxon>Chroococcaceae</taxon>
        <taxon>Gloeocapsopsis</taxon>
        <taxon>Gloeocapsopsis dulcis</taxon>
    </lineage>
</organism>
<comment type="caution">
    <text evidence="6">The sequence shown here is derived from an EMBL/GenBank/DDBJ whole genome shotgun (WGS) entry which is preliminary data.</text>
</comment>
<dbReference type="EMBL" id="NAPY01000083">
    <property type="protein sequence ID" value="MUL39451.1"/>
    <property type="molecule type" value="Genomic_DNA"/>
</dbReference>
<dbReference type="GO" id="GO:0015074">
    <property type="term" value="P:DNA integration"/>
    <property type="evidence" value="ECO:0007669"/>
    <property type="project" value="UniProtKB-KW"/>
</dbReference>
<evidence type="ECO:0000256" key="1">
    <source>
        <dbReference type="ARBA" id="ARBA00008857"/>
    </source>
</evidence>
<evidence type="ECO:0000313" key="6">
    <source>
        <dbReference type="EMBL" id="MUL39451.1"/>
    </source>
</evidence>
<dbReference type="Gene3D" id="1.10.443.10">
    <property type="entry name" value="Intergrase catalytic core"/>
    <property type="match status" value="1"/>
</dbReference>
<dbReference type="CDD" id="cd00397">
    <property type="entry name" value="DNA_BRE_C"/>
    <property type="match status" value="1"/>
</dbReference>
<name>A0A6N8G2Q6_9CHRO</name>
<dbReference type="Proteomes" id="UP000441797">
    <property type="component" value="Unassembled WGS sequence"/>
</dbReference>
<dbReference type="PROSITE" id="PS51898">
    <property type="entry name" value="TYR_RECOMBINASE"/>
    <property type="match status" value="1"/>
</dbReference>
<comment type="similarity">
    <text evidence="1">Belongs to the 'phage' integrase family.</text>
</comment>
<feature type="region of interest" description="Disordered" evidence="4">
    <location>
        <begin position="1"/>
        <end position="53"/>
    </location>
</feature>
<dbReference type="InterPro" id="IPR050808">
    <property type="entry name" value="Phage_Integrase"/>
</dbReference>
<feature type="domain" description="Tyr recombinase" evidence="5">
    <location>
        <begin position="164"/>
        <end position="347"/>
    </location>
</feature>
<dbReference type="RefSeq" id="WP_105221789.1">
    <property type="nucleotide sequence ID" value="NZ_CAWNSU010000116.1"/>
</dbReference>
<dbReference type="AlphaFoldDB" id="A0A6N8G2Q6"/>
<dbReference type="OrthoDB" id="9801717at2"/>
<dbReference type="GO" id="GO:0003677">
    <property type="term" value="F:DNA binding"/>
    <property type="evidence" value="ECO:0007669"/>
    <property type="project" value="InterPro"/>
</dbReference>
<reference evidence="6 7" key="1">
    <citation type="journal article" date="2019" name="Front. Microbiol.">
        <title>Genomic Features for Desiccation Tolerance and Sugar Biosynthesis in the Extremophile Gloeocapsopsis sp. UTEX B3054.</title>
        <authorList>
            <person name="Urrejola C."/>
            <person name="Alcorta J."/>
            <person name="Salas L."/>
            <person name="Vasquez M."/>
            <person name="Polz M.F."/>
            <person name="Vicuna R."/>
            <person name="Diez B."/>
        </authorList>
    </citation>
    <scope>NUCLEOTIDE SEQUENCE [LARGE SCALE GENOMIC DNA]</scope>
    <source>
        <strain evidence="6 7">1H9</strain>
    </source>
</reference>
<evidence type="ECO:0000259" key="5">
    <source>
        <dbReference type="PROSITE" id="PS51898"/>
    </source>
</evidence>
<sequence length="358" mass="39748">MSETDRLAASNKQLERTKNKSEKQGEPQQRKSPHRGRRSLTPGGGKSLKLSAPVPSTLHPASVYLASLSQGSRATMRRSLNAIASLLTDGECDALTLNWSGLSYQHTAAVRAILVERFAPATAKKMMAALRRVLKEAARLGLMSYEDYARATDLPRIDTPPQKLRGRALATDEIATLLDECDEAKTIAIRDAAILAILRGGGIRRQELTQLKLQDYNSSTSELEICSGKRKSYRTVYLPAAAVKLVEAWLEIRGRKRGALICPVRKGGQVELRHMSGDAVLKIVKKRSVRAGVEEFSPHDFRRTFCSDLLDEGIDVFTVQKLAGHSSPLTTSKYDRRGDRTKRQAVERLFFPQPEPER</sequence>
<keyword evidence="3" id="KW-0233">DNA recombination</keyword>